<dbReference type="SUPFAM" id="SSF52833">
    <property type="entry name" value="Thioredoxin-like"/>
    <property type="match status" value="1"/>
</dbReference>
<name>A0AAV5QFI3_9ASCO</name>
<dbReference type="Proteomes" id="UP001360560">
    <property type="component" value="Unassembled WGS sequence"/>
</dbReference>
<feature type="chain" id="PRO_5043349523" evidence="10">
    <location>
        <begin position="22"/>
        <end position="326"/>
    </location>
</feature>
<dbReference type="PANTHER" id="PTHR12692">
    <property type="entry name" value="DOLICHYL-DIPHOSPHOOLIGOSACCHARIDE--PROTEIN GLYCOSYLTRANSFERASE-RELATED"/>
    <property type="match status" value="1"/>
</dbReference>
<keyword evidence="8 9" id="KW-0472">Membrane</keyword>
<evidence type="ECO:0000256" key="10">
    <source>
        <dbReference type="SAM" id="SignalP"/>
    </source>
</evidence>
<evidence type="ECO:0000313" key="12">
    <source>
        <dbReference type="Proteomes" id="UP001360560"/>
    </source>
</evidence>
<feature type="transmembrane region" description="Helical" evidence="9">
    <location>
        <begin position="289"/>
        <end position="310"/>
    </location>
</feature>
<comment type="function">
    <text evidence="1">Subunit of the oligosaccharyl transferase (OST) complex that catalyzes the initial transfer of a defined glycan (Glc(3)Man(9)GlcNAc(2) in eukaryotes) from the lipid carrier dolichol-pyrophosphate to an asparagine residue within an Asn-X-Ser/Thr consensus motif in nascent polypeptide chains, the first step in protein N-glycosylation. N-glycosylation occurs cotranslationally and the complex associates with the Sec61 complex at the channel-forming translocon complex that mediates protein translocation across the endoplasmic reticulum (ER). All subunits are required for a maximal enzyme activity.</text>
</comment>
<feature type="transmembrane region" description="Helical" evidence="9">
    <location>
        <begin position="259"/>
        <end position="277"/>
    </location>
</feature>
<dbReference type="InterPro" id="IPR036249">
    <property type="entry name" value="Thioredoxin-like_sf"/>
</dbReference>
<dbReference type="EMBL" id="BTFZ01000001">
    <property type="protein sequence ID" value="GMM33361.1"/>
    <property type="molecule type" value="Genomic_DNA"/>
</dbReference>
<evidence type="ECO:0000256" key="2">
    <source>
        <dbReference type="ARBA" id="ARBA00004477"/>
    </source>
</evidence>
<dbReference type="GO" id="GO:0018279">
    <property type="term" value="P:protein N-linked glycosylation via asparagine"/>
    <property type="evidence" value="ECO:0007669"/>
    <property type="project" value="TreeGrafter"/>
</dbReference>
<accession>A0AAV5QFI3</accession>
<evidence type="ECO:0000256" key="8">
    <source>
        <dbReference type="ARBA" id="ARBA00023136"/>
    </source>
</evidence>
<keyword evidence="6" id="KW-0256">Endoplasmic reticulum</keyword>
<evidence type="ECO:0000256" key="9">
    <source>
        <dbReference type="SAM" id="Phobius"/>
    </source>
</evidence>
<evidence type="ECO:0000256" key="1">
    <source>
        <dbReference type="ARBA" id="ARBA00002791"/>
    </source>
</evidence>
<sequence>MKLSVFFTLVVSCLFATTTSAITAKEVTQLRAKQKKSIITLKNSNYESLLNGPRDFNMVVLLTASSPSVGCVLCSKFDPDYSAVADSWVKQHPANDGLYFAKADFSDSSRKVFERFKLNSVPRLFLFTPTGEATPLDTGFVDLPFLEGDHSQHLTSYIQEHTGKQIHVVKPVRYDNLIFSLVVSALFFGGVYKFRTQVSTIVLSKQLWGFVIILSILMFISGYMFNQIRGTPYIGTHNNGMPEYFMQGQQNQFGIETNIMSTVYGVLAFLTVALVTLVPKIEHPKVNAIATFVMVFLLLLGYSLLFDIFAKKSHGYPFRLLRFFSF</sequence>
<reference evidence="11 12" key="1">
    <citation type="journal article" date="2023" name="Elife">
        <title>Identification of key yeast species and microbe-microbe interactions impacting larval growth of Drosophila in the wild.</title>
        <authorList>
            <person name="Mure A."/>
            <person name="Sugiura Y."/>
            <person name="Maeda R."/>
            <person name="Honda K."/>
            <person name="Sakurai N."/>
            <person name="Takahashi Y."/>
            <person name="Watada M."/>
            <person name="Katoh T."/>
            <person name="Gotoh A."/>
            <person name="Gotoh Y."/>
            <person name="Taniguchi I."/>
            <person name="Nakamura K."/>
            <person name="Hayashi T."/>
            <person name="Katayama T."/>
            <person name="Uemura T."/>
            <person name="Hattori Y."/>
        </authorList>
    </citation>
    <scope>NUCLEOTIDE SEQUENCE [LARGE SCALE GENOMIC DNA]</scope>
    <source>
        <strain evidence="11 12">SC-9</strain>
    </source>
</reference>
<dbReference type="GeneID" id="90071340"/>
<dbReference type="PANTHER" id="PTHR12692:SF0">
    <property type="entry name" value="GH11935P"/>
    <property type="match status" value="1"/>
</dbReference>
<feature type="transmembrane region" description="Helical" evidence="9">
    <location>
        <begin position="177"/>
        <end position="195"/>
    </location>
</feature>
<gene>
    <name evidence="11" type="ORF">DASC09_006860</name>
</gene>
<dbReference type="Gene3D" id="3.40.30.10">
    <property type="entry name" value="Glutaredoxin"/>
    <property type="match status" value="1"/>
</dbReference>
<protein>
    <submittedName>
        <fullName evidence="11">Dolichyl-diphosphooligosaccharide--protein glycotransferase</fullName>
    </submittedName>
</protein>
<keyword evidence="7 9" id="KW-1133">Transmembrane helix</keyword>
<organism evidence="11 12">
    <name type="scientific">Saccharomycopsis crataegensis</name>
    <dbReference type="NCBI Taxonomy" id="43959"/>
    <lineage>
        <taxon>Eukaryota</taxon>
        <taxon>Fungi</taxon>
        <taxon>Dikarya</taxon>
        <taxon>Ascomycota</taxon>
        <taxon>Saccharomycotina</taxon>
        <taxon>Saccharomycetes</taxon>
        <taxon>Saccharomycopsidaceae</taxon>
        <taxon>Saccharomycopsis</taxon>
    </lineage>
</organism>
<keyword evidence="12" id="KW-1185">Reference proteome</keyword>
<comment type="similarity">
    <text evidence="3">Belongs to the OST3/OST6 family.</text>
</comment>
<keyword evidence="4 9" id="KW-0812">Transmembrane</keyword>
<keyword evidence="5 10" id="KW-0732">Signal</keyword>
<comment type="caution">
    <text evidence="11">The sequence shown here is derived from an EMBL/GenBank/DDBJ whole genome shotgun (WGS) entry which is preliminary data.</text>
</comment>
<dbReference type="InterPro" id="IPR021149">
    <property type="entry name" value="OligosaccharylTrfase_OST3/OST6"/>
</dbReference>
<dbReference type="GO" id="GO:0008250">
    <property type="term" value="C:oligosaccharyltransferase complex"/>
    <property type="evidence" value="ECO:0007669"/>
    <property type="project" value="TreeGrafter"/>
</dbReference>
<evidence type="ECO:0000256" key="3">
    <source>
        <dbReference type="ARBA" id="ARBA00009561"/>
    </source>
</evidence>
<feature type="signal peptide" evidence="10">
    <location>
        <begin position="1"/>
        <end position="21"/>
    </location>
</feature>
<comment type="subcellular location">
    <subcellularLocation>
        <location evidence="2">Endoplasmic reticulum membrane</location>
        <topology evidence="2">Multi-pass membrane protein</topology>
    </subcellularLocation>
</comment>
<evidence type="ECO:0000256" key="6">
    <source>
        <dbReference type="ARBA" id="ARBA00022824"/>
    </source>
</evidence>
<evidence type="ECO:0000256" key="7">
    <source>
        <dbReference type="ARBA" id="ARBA00022989"/>
    </source>
</evidence>
<feature type="transmembrane region" description="Helical" evidence="9">
    <location>
        <begin position="207"/>
        <end position="225"/>
    </location>
</feature>
<dbReference type="RefSeq" id="XP_064850361.1">
    <property type="nucleotide sequence ID" value="XM_064994289.1"/>
</dbReference>
<dbReference type="AlphaFoldDB" id="A0AAV5QFI3"/>
<evidence type="ECO:0000256" key="4">
    <source>
        <dbReference type="ARBA" id="ARBA00022692"/>
    </source>
</evidence>
<proteinExistence type="inferred from homology"/>
<evidence type="ECO:0000313" key="11">
    <source>
        <dbReference type="EMBL" id="GMM33361.1"/>
    </source>
</evidence>
<dbReference type="Pfam" id="PF04756">
    <property type="entry name" value="OST3_OST6"/>
    <property type="match status" value="1"/>
</dbReference>
<evidence type="ECO:0000256" key="5">
    <source>
        <dbReference type="ARBA" id="ARBA00022729"/>
    </source>
</evidence>